<keyword evidence="3" id="KW-0547">Nucleotide-binding</keyword>
<dbReference type="InterPro" id="IPR050319">
    <property type="entry name" value="ABC_transp_ATP-bind"/>
</dbReference>
<dbReference type="SMART" id="SM00382">
    <property type="entry name" value="AAA"/>
    <property type="match status" value="1"/>
</dbReference>
<dbReference type="PANTHER" id="PTHR43776">
    <property type="entry name" value="TRANSPORT ATP-BINDING PROTEIN"/>
    <property type="match status" value="1"/>
</dbReference>
<dbReference type="NCBIfam" id="TIGR01727">
    <property type="entry name" value="oligo_HPY"/>
    <property type="match status" value="1"/>
</dbReference>
<dbReference type="GO" id="GO:0005524">
    <property type="term" value="F:ATP binding"/>
    <property type="evidence" value="ECO:0007669"/>
    <property type="project" value="UniProtKB-KW"/>
</dbReference>
<evidence type="ECO:0000256" key="1">
    <source>
        <dbReference type="ARBA" id="ARBA00005417"/>
    </source>
</evidence>
<gene>
    <name evidence="6" type="ORF">SAMN05660706_106106</name>
</gene>
<dbReference type="GO" id="GO:0055085">
    <property type="term" value="P:transmembrane transport"/>
    <property type="evidence" value="ECO:0007669"/>
    <property type="project" value="UniProtKB-ARBA"/>
</dbReference>
<dbReference type="InterPro" id="IPR003593">
    <property type="entry name" value="AAA+_ATPase"/>
</dbReference>
<name>A0A1I6D750_9FIRM</name>
<dbReference type="InterPro" id="IPR027417">
    <property type="entry name" value="P-loop_NTPase"/>
</dbReference>
<dbReference type="CDD" id="cd03257">
    <property type="entry name" value="ABC_NikE_OppD_transporters"/>
    <property type="match status" value="1"/>
</dbReference>
<dbReference type="InterPro" id="IPR003439">
    <property type="entry name" value="ABC_transporter-like_ATP-bd"/>
</dbReference>
<reference evidence="7" key="1">
    <citation type="submission" date="2016-10" db="EMBL/GenBank/DDBJ databases">
        <authorList>
            <person name="Varghese N."/>
            <person name="Submissions S."/>
        </authorList>
    </citation>
    <scope>NUCLEOTIDE SEQUENCE [LARGE SCALE GENOMIC DNA]</scope>
    <source>
        <strain evidence="7">DSM 3669</strain>
    </source>
</reference>
<feature type="domain" description="ABC transporter" evidence="5">
    <location>
        <begin position="4"/>
        <end position="254"/>
    </location>
</feature>
<accession>A0A1I6D750</accession>
<dbReference type="InterPro" id="IPR017871">
    <property type="entry name" value="ABC_transporter-like_CS"/>
</dbReference>
<dbReference type="GO" id="GO:0016887">
    <property type="term" value="F:ATP hydrolysis activity"/>
    <property type="evidence" value="ECO:0007669"/>
    <property type="project" value="InterPro"/>
</dbReference>
<evidence type="ECO:0000256" key="2">
    <source>
        <dbReference type="ARBA" id="ARBA00022448"/>
    </source>
</evidence>
<evidence type="ECO:0000256" key="4">
    <source>
        <dbReference type="ARBA" id="ARBA00022840"/>
    </source>
</evidence>
<evidence type="ECO:0000256" key="3">
    <source>
        <dbReference type="ARBA" id="ARBA00022741"/>
    </source>
</evidence>
<dbReference type="SUPFAM" id="SSF52540">
    <property type="entry name" value="P-loop containing nucleoside triphosphate hydrolases"/>
    <property type="match status" value="1"/>
</dbReference>
<dbReference type="PANTHER" id="PTHR43776:SF7">
    <property type="entry name" value="D,D-DIPEPTIDE TRANSPORT ATP-BINDING PROTEIN DDPF-RELATED"/>
    <property type="match status" value="1"/>
</dbReference>
<dbReference type="Proteomes" id="UP000199584">
    <property type="component" value="Unassembled WGS sequence"/>
</dbReference>
<dbReference type="GO" id="GO:0015833">
    <property type="term" value="P:peptide transport"/>
    <property type="evidence" value="ECO:0007669"/>
    <property type="project" value="InterPro"/>
</dbReference>
<evidence type="ECO:0000313" key="7">
    <source>
        <dbReference type="Proteomes" id="UP000199584"/>
    </source>
</evidence>
<dbReference type="Pfam" id="PF00005">
    <property type="entry name" value="ABC_tran"/>
    <property type="match status" value="1"/>
</dbReference>
<keyword evidence="2" id="KW-0813">Transport</keyword>
<dbReference type="Pfam" id="PF08352">
    <property type="entry name" value="oligo_HPY"/>
    <property type="match status" value="1"/>
</dbReference>
<dbReference type="PROSITE" id="PS50893">
    <property type="entry name" value="ABC_TRANSPORTER_2"/>
    <property type="match status" value="1"/>
</dbReference>
<dbReference type="STRING" id="39060.SAMN05660706_106106"/>
<dbReference type="FunFam" id="3.40.50.300:FF:000016">
    <property type="entry name" value="Oligopeptide ABC transporter ATP-binding component"/>
    <property type="match status" value="1"/>
</dbReference>
<organism evidence="6 7">
    <name type="scientific">Desulfoscipio geothermicus DSM 3669</name>
    <dbReference type="NCBI Taxonomy" id="1121426"/>
    <lineage>
        <taxon>Bacteria</taxon>
        <taxon>Bacillati</taxon>
        <taxon>Bacillota</taxon>
        <taxon>Clostridia</taxon>
        <taxon>Eubacteriales</taxon>
        <taxon>Desulfallaceae</taxon>
        <taxon>Desulfoscipio</taxon>
    </lineage>
</organism>
<evidence type="ECO:0000313" key="6">
    <source>
        <dbReference type="EMBL" id="SFR01285.1"/>
    </source>
</evidence>
<dbReference type="OrthoDB" id="9779287at2"/>
<proteinExistence type="inferred from homology"/>
<keyword evidence="4 6" id="KW-0067">ATP-binding</keyword>
<dbReference type="RefSeq" id="WP_092482416.1">
    <property type="nucleotide sequence ID" value="NZ_FOYM01000006.1"/>
</dbReference>
<keyword evidence="7" id="KW-1185">Reference proteome</keyword>
<evidence type="ECO:0000259" key="5">
    <source>
        <dbReference type="PROSITE" id="PS50893"/>
    </source>
</evidence>
<sequence length="330" mass="36730">MRLLEVDDLEKYYRTRGGLFSSGREKVHAVDGISFTMDREETLGLVGESGCGKSTLARLVARLEEPDGGRVIFAGKDITELSEKELQELRCEMQVIFQDTYSSLNPRLTVSSIIGEPLANFHVGTRKEQKERVQELLETVGLNPEHATRYPHEFSGGQRQRIGIARALALRPKLVICDEPVSNLDVSIQAQILNLLKKLKQEFGLSYLFISHDLAVISYISDRVAVMYLGKIVEVLKSRDLATEACHPYTLALLAAVPVSDPRLREGKELIVKGEPPDPVNPPAGCRFHPRCPWAEEKCRREEPVLKSVKAGHQVACHFEGITMRGCGSG</sequence>
<dbReference type="EMBL" id="FOYM01000006">
    <property type="protein sequence ID" value="SFR01285.1"/>
    <property type="molecule type" value="Genomic_DNA"/>
</dbReference>
<dbReference type="PROSITE" id="PS00211">
    <property type="entry name" value="ABC_TRANSPORTER_1"/>
    <property type="match status" value="1"/>
</dbReference>
<comment type="similarity">
    <text evidence="1">Belongs to the ABC transporter superfamily.</text>
</comment>
<dbReference type="Gene3D" id="3.40.50.300">
    <property type="entry name" value="P-loop containing nucleotide triphosphate hydrolases"/>
    <property type="match status" value="1"/>
</dbReference>
<dbReference type="AlphaFoldDB" id="A0A1I6D750"/>
<protein>
    <submittedName>
        <fullName evidence="6">Oligopeptide transport system ATP-binding protein</fullName>
    </submittedName>
</protein>
<dbReference type="InterPro" id="IPR013563">
    <property type="entry name" value="Oligopep_ABC_C"/>
</dbReference>